<dbReference type="NCBIfam" id="TIGR04274">
    <property type="entry name" value="hypoxanDNAglyco"/>
    <property type="match status" value="1"/>
</dbReference>
<dbReference type="InterPro" id="IPR026353">
    <property type="entry name" value="Hypoxan-DNA_Glyclase"/>
</dbReference>
<protein>
    <submittedName>
        <fullName evidence="2">G/U mismatch-specific uracil-DNA glycosylase</fullName>
    </submittedName>
</protein>
<dbReference type="CDD" id="cd10032">
    <property type="entry name" value="UDG-F6_HDG"/>
    <property type="match status" value="1"/>
</dbReference>
<name>A0ABY1RYC8_9GAMM</name>
<dbReference type="SUPFAM" id="SSF52141">
    <property type="entry name" value="Uracil-DNA glycosylase-like"/>
    <property type="match status" value="1"/>
</dbReference>
<feature type="domain" description="Uracil-DNA glycosylase-like" evidence="1">
    <location>
        <begin position="8"/>
        <end position="161"/>
    </location>
</feature>
<dbReference type="Gene3D" id="3.40.470.10">
    <property type="entry name" value="Uracil-DNA glycosylase-like domain"/>
    <property type="match status" value="1"/>
</dbReference>
<dbReference type="Pfam" id="PF03167">
    <property type="entry name" value="UDG"/>
    <property type="match status" value="1"/>
</dbReference>
<gene>
    <name evidence="2" type="ORF">SAMN04487964_103175</name>
</gene>
<evidence type="ECO:0000259" key="1">
    <source>
        <dbReference type="SMART" id="SM00986"/>
    </source>
</evidence>
<keyword evidence="3" id="KW-1185">Reference proteome</keyword>
<dbReference type="InterPro" id="IPR036895">
    <property type="entry name" value="Uracil-DNA_glycosylase-like_sf"/>
</dbReference>
<comment type="caution">
    <text evidence="2">The sequence shown here is derived from an EMBL/GenBank/DDBJ whole genome shotgun (WGS) entry which is preliminary data.</text>
</comment>
<dbReference type="SMART" id="SM00986">
    <property type="entry name" value="UDG"/>
    <property type="match status" value="1"/>
</dbReference>
<evidence type="ECO:0000313" key="2">
    <source>
        <dbReference type="EMBL" id="SMR73233.1"/>
    </source>
</evidence>
<sequence>MNLSQSFEPVWHPKCRVLVLGSSPGLASLKAQSYYAHPRNAFWPIMARLCGFESGLSYCARLEFLKVAGVALWDVAQLCERQGSLDANIRQQSVEPNDIEWLAGQMPDLQLIAFNGGAAEQLYKRHFKSPPPLQFKLMPSTSPAHASLSLEQKYEYWSELQKYLRVPG</sequence>
<organism evidence="2 3">
    <name type="scientific">Marinobacterium sediminicola</name>
    <dbReference type="NCBI Taxonomy" id="518898"/>
    <lineage>
        <taxon>Bacteria</taxon>
        <taxon>Pseudomonadati</taxon>
        <taxon>Pseudomonadota</taxon>
        <taxon>Gammaproteobacteria</taxon>
        <taxon>Oceanospirillales</taxon>
        <taxon>Oceanospirillaceae</taxon>
        <taxon>Marinobacterium</taxon>
    </lineage>
</organism>
<dbReference type="RefSeq" id="WP_239040310.1">
    <property type="nucleotide sequence ID" value="NZ_BAAAEY010000003.1"/>
</dbReference>
<dbReference type="Proteomes" id="UP001159257">
    <property type="component" value="Unassembled WGS sequence"/>
</dbReference>
<dbReference type="InterPro" id="IPR005122">
    <property type="entry name" value="Uracil-DNA_glycosylase-like"/>
</dbReference>
<proteinExistence type="predicted"/>
<dbReference type="SMART" id="SM00987">
    <property type="entry name" value="UreE_C"/>
    <property type="match status" value="1"/>
</dbReference>
<accession>A0ABY1RYC8</accession>
<reference evidence="2 3" key="1">
    <citation type="submission" date="2017-05" db="EMBL/GenBank/DDBJ databases">
        <authorList>
            <person name="Varghese N."/>
            <person name="Submissions S."/>
        </authorList>
    </citation>
    <scope>NUCLEOTIDE SEQUENCE [LARGE SCALE GENOMIC DNA]</scope>
    <source>
        <strain evidence="2 3">CGMCC 1.7287</strain>
    </source>
</reference>
<evidence type="ECO:0000313" key="3">
    <source>
        <dbReference type="Proteomes" id="UP001159257"/>
    </source>
</evidence>
<dbReference type="EMBL" id="FXWV01000003">
    <property type="protein sequence ID" value="SMR73233.1"/>
    <property type="molecule type" value="Genomic_DNA"/>
</dbReference>